<dbReference type="PANTHER" id="PTHR44329:SF283">
    <property type="entry name" value="PAS DOMAIN-CONTAINING PROTEIN TYROSINE KINASE FAMILY PROTEIN"/>
    <property type="match status" value="1"/>
</dbReference>
<evidence type="ECO:0000313" key="3">
    <source>
        <dbReference type="Proteomes" id="UP000322667"/>
    </source>
</evidence>
<gene>
    <name evidence="2" type="ORF">ES332_A09G082000v1</name>
</gene>
<accession>A0A5D2P2L6</accession>
<dbReference type="AlphaFoldDB" id="A0A5D2P2L6"/>
<dbReference type="Gene3D" id="1.10.510.10">
    <property type="entry name" value="Transferase(Phosphotransferase) domain 1"/>
    <property type="match status" value="1"/>
</dbReference>
<feature type="domain" description="Protein kinase" evidence="1">
    <location>
        <begin position="1"/>
        <end position="92"/>
    </location>
</feature>
<evidence type="ECO:0000259" key="1">
    <source>
        <dbReference type="PROSITE" id="PS50011"/>
    </source>
</evidence>
<proteinExistence type="predicted"/>
<protein>
    <recommendedName>
        <fullName evidence="1">Protein kinase domain-containing protein</fullName>
    </recommendedName>
</protein>
<dbReference type="Pfam" id="PF07714">
    <property type="entry name" value="PK_Tyr_Ser-Thr"/>
    <property type="match status" value="1"/>
</dbReference>
<dbReference type="PROSITE" id="PS50011">
    <property type="entry name" value="PROTEIN_KINASE_DOM"/>
    <property type="match status" value="1"/>
</dbReference>
<dbReference type="InterPro" id="IPR051681">
    <property type="entry name" value="Ser/Thr_Kinases-Pseudokinases"/>
</dbReference>
<dbReference type="PANTHER" id="PTHR44329">
    <property type="entry name" value="SERINE/THREONINE-PROTEIN KINASE TNNI3K-RELATED"/>
    <property type="match status" value="1"/>
</dbReference>
<evidence type="ECO:0000313" key="2">
    <source>
        <dbReference type="EMBL" id="TYI09565.1"/>
    </source>
</evidence>
<dbReference type="SUPFAM" id="SSF56112">
    <property type="entry name" value="Protein kinase-like (PK-like)"/>
    <property type="match status" value="1"/>
</dbReference>
<organism evidence="2 3">
    <name type="scientific">Gossypium tomentosum</name>
    <name type="common">Hawaiian cotton</name>
    <name type="synonym">Gossypium sandvicense</name>
    <dbReference type="NCBI Taxonomy" id="34277"/>
    <lineage>
        <taxon>Eukaryota</taxon>
        <taxon>Viridiplantae</taxon>
        <taxon>Streptophyta</taxon>
        <taxon>Embryophyta</taxon>
        <taxon>Tracheophyta</taxon>
        <taxon>Spermatophyta</taxon>
        <taxon>Magnoliopsida</taxon>
        <taxon>eudicotyledons</taxon>
        <taxon>Gunneridae</taxon>
        <taxon>Pentapetalae</taxon>
        <taxon>rosids</taxon>
        <taxon>malvids</taxon>
        <taxon>Malvales</taxon>
        <taxon>Malvaceae</taxon>
        <taxon>Malvoideae</taxon>
        <taxon>Gossypium</taxon>
    </lineage>
</organism>
<dbReference type="InterPro" id="IPR000719">
    <property type="entry name" value="Prot_kinase_dom"/>
</dbReference>
<dbReference type="GO" id="GO:0005524">
    <property type="term" value="F:ATP binding"/>
    <property type="evidence" value="ECO:0007669"/>
    <property type="project" value="InterPro"/>
</dbReference>
<name>A0A5D2P2L6_GOSTO</name>
<dbReference type="EMBL" id="CM017618">
    <property type="protein sequence ID" value="TYI09565.1"/>
    <property type="molecule type" value="Genomic_DNA"/>
</dbReference>
<reference evidence="2 3" key="1">
    <citation type="submission" date="2019-07" db="EMBL/GenBank/DDBJ databases">
        <title>WGS assembly of Gossypium tomentosum.</title>
        <authorList>
            <person name="Chen Z.J."/>
            <person name="Sreedasyam A."/>
            <person name="Ando A."/>
            <person name="Song Q."/>
            <person name="De L."/>
            <person name="Hulse-Kemp A."/>
            <person name="Ding M."/>
            <person name="Ye W."/>
            <person name="Kirkbride R."/>
            <person name="Jenkins J."/>
            <person name="Plott C."/>
            <person name="Lovell J."/>
            <person name="Lin Y.-M."/>
            <person name="Vaughn R."/>
            <person name="Liu B."/>
            <person name="Li W."/>
            <person name="Simpson S."/>
            <person name="Scheffler B."/>
            <person name="Saski C."/>
            <person name="Grover C."/>
            <person name="Hu G."/>
            <person name="Conover J."/>
            <person name="Carlson J."/>
            <person name="Shu S."/>
            <person name="Boston L."/>
            <person name="Williams M."/>
            <person name="Peterson D."/>
            <person name="Mcgee K."/>
            <person name="Jones D."/>
            <person name="Wendel J."/>
            <person name="Stelly D."/>
            <person name="Grimwood J."/>
            <person name="Schmutz J."/>
        </authorList>
    </citation>
    <scope>NUCLEOTIDE SEQUENCE [LARGE SCALE GENOMIC DNA]</scope>
    <source>
        <strain evidence="2">7179.01</strain>
    </source>
</reference>
<dbReference type="InterPro" id="IPR011009">
    <property type="entry name" value="Kinase-like_dom_sf"/>
</dbReference>
<sequence length="214" mass="24682">MAPEVLRNELSDEKSDIYSFGVVLWELATEKIPWENLNSMQVIGAVGFMNQRLEIPNGVDPRWASIIEMIRSAGQRSRNFSTSLEIFKDNILSNISKHVTWVEMGLKGNHEPNIYLLFLCPFFSHVSKSCRSMAICYIFLHHCYSLRCWLPQNWHIKFVVLPFCSWHRKKKVRANRETKKGGSSWHHVSCCPSQVGCSLAGCEMFCYNVASLYI</sequence>
<dbReference type="InterPro" id="IPR001245">
    <property type="entry name" value="Ser-Thr/Tyr_kinase_cat_dom"/>
</dbReference>
<dbReference type="GO" id="GO:0004674">
    <property type="term" value="F:protein serine/threonine kinase activity"/>
    <property type="evidence" value="ECO:0007669"/>
    <property type="project" value="TreeGrafter"/>
</dbReference>
<keyword evidence="3" id="KW-1185">Reference proteome</keyword>
<dbReference type="Proteomes" id="UP000322667">
    <property type="component" value="Chromosome A09"/>
</dbReference>